<dbReference type="PANTHER" id="PTHR35035">
    <property type="entry name" value="DISCOIDIN-INDUCING COMPLEX SUBUNIT B"/>
    <property type="match status" value="1"/>
</dbReference>
<evidence type="ECO:0000256" key="2">
    <source>
        <dbReference type="SAM" id="SignalP"/>
    </source>
</evidence>
<evidence type="ECO:0000256" key="1">
    <source>
        <dbReference type="SAM" id="Phobius"/>
    </source>
</evidence>
<dbReference type="InterPro" id="IPR053370">
    <property type="entry name" value="QS_Complex_Regulator"/>
</dbReference>
<name>A0A8J4PYE6_9MYCE</name>
<proteinExistence type="predicted"/>
<evidence type="ECO:0008006" key="5">
    <source>
        <dbReference type="Google" id="ProtNLM"/>
    </source>
</evidence>
<dbReference type="PANTHER" id="PTHR35035:SF7">
    <property type="entry name" value="TRANSMEMBRANE PROTEIN"/>
    <property type="match status" value="1"/>
</dbReference>
<sequence>MKVGTCDLFYTFFLFCIFNQVQGITREWNSANGLFSEPLNWTPNGVPGLTDLANISNQGLCYSDDPININSLWIDYNSTYESGNTVDVIQTILLGNCVALFNYNTTALGGITNYGGFLYFQNNSVIKGGIIQNQYFLGAYMSSPTFESQVENLNYIEIFGSHQNVTTFSNTYTSKDSRLIILNTKVAFLGQAYHLNKDYSAFNYSDVYFKHIYTNDSFIDIYNSNIYYGGKVIYENSTGLRSRFSNHEYSNCIVSYSFGNAILSIEGNSTVTVNGTTNCFDNSSFIVKSQLIVNKYFQLWNGSLLLFQKSNLPSTIAEVLFLRNNSIISLTDTTLIINPSGNLILNDVSSLYTERSNLIVHGSVAIFDHSWLTTNQSYLLVEGYFLCMNGVYDINSVYDIRSTFIMGGGLSSFMHSDIKVGGDLLVSDSIFHMSNSTLLVTNNIEVTNAIFLASGSITIEKGAFYFGKGYLELARCKLLILGGTLTSGAEIQISPGSTFVNNGTVILISNIIPSNTTKPNELESLLVENSGNFTIHTQVSKIQVPVLNTGYFDLLNNTVDFNRFTQDLGTLNLNGSFVNSNESIVVNGGIILGKGTFNSTLNNNGGQIGNRDNTLHKFDIMGDFNHESNSTFIITILSMDDYSNININNTASINGTIEVRISKDVINNISSDTPPLNVINYGKLESKIGFDQIKFSTFDPKESTSTNDEPLDSCIAKSTYDEKSLSILFGQGCINKKISAGAIAGIVVGCVAAVVLAGLTFHFKKRIRYSYIIAKDSLGEKMKKIIPKQDK</sequence>
<keyword evidence="1" id="KW-0472">Membrane</keyword>
<evidence type="ECO:0000313" key="3">
    <source>
        <dbReference type="EMBL" id="KAF2075710.1"/>
    </source>
</evidence>
<keyword evidence="4" id="KW-1185">Reference proteome</keyword>
<keyword evidence="2" id="KW-0732">Signal</keyword>
<organism evidence="3 4">
    <name type="scientific">Polysphondylium violaceum</name>
    <dbReference type="NCBI Taxonomy" id="133409"/>
    <lineage>
        <taxon>Eukaryota</taxon>
        <taxon>Amoebozoa</taxon>
        <taxon>Evosea</taxon>
        <taxon>Eumycetozoa</taxon>
        <taxon>Dictyostelia</taxon>
        <taxon>Dictyosteliales</taxon>
        <taxon>Dictyosteliaceae</taxon>
        <taxon>Polysphondylium</taxon>
    </lineage>
</organism>
<feature type="signal peptide" evidence="2">
    <location>
        <begin position="1"/>
        <end position="23"/>
    </location>
</feature>
<dbReference type="Proteomes" id="UP000695562">
    <property type="component" value="Unassembled WGS sequence"/>
</dbReference>
<keyword evidence="1" id="KW-1133">Transmembrane helix</keyword>
<reference evidence="3" key="1">
    <citation type="submission" date="2020-01" db="EMBL/GenBank/DDBJ databases">
        <title>Development of genomics and gene disruption for Polysphondylium violaceum indicates a role for the polyketide synthase stlB in stalk morphogenesis.</title>
        <authorList>
            <person name="Narita B."/>
            <person name="Kawabe Y."/>
            <person name="Kin K."/>
            <person name="Saito T."/>
            <person name="Gibbs R."/>
            <person name="Kuspa A."/>
            <person name="Muzny D."/>
            <person name="Queller D."/>
            <person name="Richards S."/>
            <person name="Strassman J."/>
            <person name="Sucgang R."/>
            <person name="Worley K."/>
            <person name="Schaap P."/>
        </authorList>
    </citation>
    <scope>NUCLEOTIDE SEQUENCE</scope>
    <source>
        <strain evidence="3">QSvi11</strain>
    </source>
</reference>
<evidence type="ECO:0000313" key="4">
    <source>
        <dbReference type="Proteomes" id="UP000695562"/>
    </source>
</evidence>
<feature type="transmembrane region" description="Helical" evidence="1">
    <location>
        <begin position="738"/>
        <end position="761"/>
    </location>
</feature>
<keyword evidence="1" id="KW-0812">Transmembrane</keyword>
<gene>
    <name evidence="3" type="ORF">CYY_002952</name>
</gene>
<protein>
    <recommendedName>
        <fullName evidence="5">Transmembrane protein</fullName>
    </recommendedName>
</protein>
<dbReference type="AlphaFoldDB" id="A0A8J4PYE6"/>
<feature type="chain" id="PRO_5035204697" description="Transmembrane protein" evidence="2">
    <location>
        <begin position="24"/>
        <end position="791"/>
    </location>
</feature>
<accession>A0A8J4PYE6</accession>
<comment type="caution">
    <text evidence="3">The sequence shown here is derived from an EMBL/GenBank/DDBJ whole genome shotgun (WGS) entry which is preliminary data.</text>
</comment>
<dbReference type="EMBL" id="AJWJ01000088">
    <property type="protein sequence ID" value="KAF2075710.1"/>
    <property type="molecule type" value="Genomic_DNA"/>
</dbReference>
<dbReference type="OrthoDB" id="21578at2759"/>